<sequence length="411" mass="48721">MSSPAIVFKNKFSLHNNVILNSTGGTNNYGFYVDYMDREDTKMDEKIDELNKISGEIKNDTYIQYMENPLKTNNVFNERNDSLSKDEINNMKDSFVKSQENESPMWQQVFSFDNQFLKENGLLAEDGKLNEAPLKKATKIAMEEFKTKMNFNESMNWVGAIHYNTDNIHIHIAVVEQESSRPIIESGKYAGQRKAKIPQRVMKQVKSKFINSMIDRNYELNRINDLMRMELNKQVKDLNLEKDIITFQKVNLLLKELPTDRRLWRYNNNVLKKHRPLINEITKDVINRKDPKSYEDLEARLIDEEKFRKQIYGNTNDSYKENKLNELNAMMGNALLKNMNISYPKNSYKKANDLHNDLKVMSYQNKKFLFNISQIFGRNKQDYLNELNFERNQREKLNEEYLLQNDFEKRS</sequence>
<dbReference type="InterPro" id="IPR041073">
    <property type="entry name" value="MobL"/>
</dbReference>
<proteinExistence type="predicted"/>
<dbReference type="Pfam" id="PF18555">
    <property type="entry name" value="MobL"/>
    <property type="match status" value="1"/>
</dbReference>
<dbReference type="AlphaFoldDB" id="A0A5R9EK88"/>
<dbReference type="RefSeq" id="WP_138403425.1">
    <property type="nucleotide sequence ID" value="NZ_VBSP01000001.1"/>
</dbReference>
<dbReference type="InterPro" id="IPR048101">
    <property type="entry name" value="MobP2"/>
</dbReference>
<comment type="caution">
    <text evidence="1">The sequence shown here is derived from an EMBL/GenBank/DDBJ whole genome shotgun (WGS) entry which is preliminary data.</text>
</comment>
<evidence type="ECO:0000313" key="1">
    <source>
        <dbReference type="EMBL" id="TLQ49503.1"/>
    </source>
</evidence>
<organism evidence="1 2">
    <name type="scientific">Ruoffia tabacinasalis</name>
    <dbReference type="NCBI Taxonomy" id="87458"/>
    <lineage>
        <taxon>Bacteria</taxon>
        <taxon>Bacillati</taxon>
        <taxon>Bacillota</taxon>
        <taxon>Bacilli</taxon>
        <taxon>Lactobacillales</taxon>
        <taxon>Aerococcaceae</taxon>
        <taxon>Ruoffia</taxon>
    </lineage>
</organism>
<protein>
    <recommendedName>
        <fullName evidence="3">Relaxase</fullName>
    </recommendedName>
</protein>
<name>A0A5R9EK88_9LACT</name>
<dbReference type="OrthoDB" id="3889159at2"/>
<reference evidence="1 2" key="1">
    <citation type="submission" date="2019-05" db="EMBL/GenBank/DDBJ databases">
        <title>The metagenome of a microbial culture collection derived from dairy environment covers the genomic content of the human microbiome.</title>
        <authorList>
            <person name="Roder T."/>
            <person name="Wuthrich D."/>
            <person name="Sattari Z."/>
            <person name="Von Ah U."/>
            <person name="Bar C."/>
            <person name="Ronchi F."/>
            <person name="Macpherson A.J."/>
            <person name="Ganal-Vonarburg S.C."/>
            <person name="Bruggmann R."/>
            <person name="Vergeres G."/>
        </authorList>
    </citation>
    <scope>NUCLEOTIDE SEQUENCE [LARGE SCALE GENOMIC DNA]</scope>
    <source>
        <strain evidence="1 2">FAM 24227</strain>
    </source>
</reference>
<gene>
    <name evidence="1" type="ORF">FEZ33_00510</name>
</gene>
<dbReference type="EMBL" id="VBSP01000001">
    <property type="protein sequence ID" value="TLQ49503.1"/>
    <property type="molecule type" value="Genomic_DNA"/>
</dbReference>
<dbReference type="NCBIfam" id="NF041498">
    <property type="entry name" value="MobP2"/>
    <property type="match status" value="1"/>
</dbReference>
<evidence type="ECO:0000313" key="2">
    <source>
        <dbReference type="Proteomes" id="UP000306420"/>
    </source>
</evidence>
<accession>A0A5R9EK88</accession>
<dbReference type="Proteomes" id="UP000306420">
    <property type="component" value="Unassembled WGS sequence"/>
</dbReference>
<evidence type="ECO:0008006" key="3">
    <source>
        <dbReference type="Google" id="ProtNLM"/>
    </source>
</evidence>